<keyword evidence="3" id="KW-1185">Reference proteome</keyword>
<accession>A0A4S8LNI4</accession>
<dbReference type="Pfam" id="PF18758">
    <property type="entry name" value="KDZ"/>
    <property type="match status" value="1"/>
</dbReference>
<evidence type="ECO:0000259" key="1">
    <source>
        <dbReference type="Pfam" id="PF18803"/>
    </source>
</evidence>
<dbReference type="AlphaFoldDB" id="A0A4S8LNI4"/>
<feature type="domain" description="CxC2-like cysteine cluster KDZ transposase-associated" evidence="1">
    <location>
        <begin position="215"/>
        <end position="321"/>
    </location>
</feature>
<evidence type="ECO:0000313" key="2">
    <source>
        <dbReference type="EMBL" id="THU90916.1"/>
    </source>
</evidence>
<dbReference type="InterPro" id="IPR041457">
    <property type="entry name" value="CxC2_KDZ-assoc"/>
</dbReference>
<protein>
    <recommendedName>
        <fullName evidence="1">CxC2-like cysteine cluster KDZ transposase-associated domain-containing protein</fullName>
    </recommendedName>
</protein>
<organism evidence="2 3">
    <name type="scientific">Dendrothele bispora (strain CBS 962.96)</name>
    <dbReference type="NCBI Taxonomy" id="1314807"/>
    <lineage>
        <taxon>Eukaryota</taxon>
        <taxon>Fungi</taxon>
        <taxon>Dikarya</taxon>
        <taxon>Basidiomycota</taxon>
        <taxon>Agaricomycotina</taxon>
        <taxon>Agaricomycetes</taxon>
        <taxon>Agaricomycetidae</taxon>
        <taxon>Agaricales</taxon>
        <taxon>Agaricales incertae sedis</taxon>
        <taxon>Dendrothele</taxon>
    </lineage>
</organism>
<proteinExistence type="predicted"/>
<evidence type="ECO:0000313" key="3">
    <source>
        <dbReference type="Proteomes" id="UP000297245"/>
    </source>
</evidence>
<name>A0A4S8LNI4_DENBC</name>
<dbReference type="OrthoDB" id="10063408at2759"/>
<reference evidence="2 3" key="1">
    <citation type="journal article" date="2019" name="Nat. Ecol. Evol.">
        <title>Megaphylogeny resolves global patterns of mushroom evolution.</title>
        <authorList>
            <person name="Varga T."/>
            <person name="Krizsan K."/>
            <person name="Foldi C."/>
            <person name="Dima B."/>
            <person name="Sanchez-Garcia M."/>
            <person name="Sanchez-Ramirez S."/>
            <person name="Szollosi G.J."/>
            <person name="Szarkandi J.G."/>
            <person name="Papp V."/>
            <person name="Albert L."/>
            <person name="Andreopoulos W."/>
            <person name="Angelini C."/>
            <person name="Antonin V."/>
            <person name="Barry K.W."/>
            <person name="Bougher N.L."/>
            <person name="Buchanan P."/>
            <person name="Buyck B."/>
            <person name="Bense V."/>
            <person name="Catcheside P."/>
            <person name="Chovatia M."/>
            <person name="Cooper J."/>
            <person name="Damon W."/>
            <person name="Desjardin D."/>
            <person name="Finy P."/>
            <person name="Geml J."/>
            <person name="Haridas S."/>
            <person name="Hughes K."/>
            <person name="Justo A."/>
            <person name="Karasinski D."/>
            <person name="Kautmanova I."/>
            <person name="Kiss B."/>
            <person name="Kocsube S."/>
            <person name="Kotiranta H."/>
            <person name="LaButti K.M."/>
            <person name="Lechner B.E."/>
            <person name="Liimatainen K."/>
            <person name="Lipzen A."/>
            <person name="Lukacs Z."/>
            <person name="Mihaltcheva S."/>
            <person name="Morgado L.N."/>
            <person name="Niskanen T."/>
            <person name="Noordeloos M.E."/>
            <person name="Ohm R.A."/>
            <person name="Ortiz-Santana B."/>
            <person name="Ovrebo C."/>
            <person name="Racz N."/>
            <person name="Riley R."/>
            <person name="Savchenko A."/>
            <person name="Shiryaev A."/>
            <person name="Soop K."/>
            <person name="Spirin V."/>
            <person name="Szebenyi C."/>
            <person name="Tomsovsky M."/>
            <person name="Tulloss R.E."/>
            <person name="Uehling J."/>
            <person name="Grigoriev I.V."/>
            <person name="Vagvolgyi C."/>
            <person name="Papp T."/>
            <person name="Martin F.M."/>
            <person name="Miettinen O."/>
            <person name="Hibbett D.S."/>
            <person name="Nagy L.G."/>
        </authorList>
    </citation>
    <scope>NUCLEOTIDE SEQUENCE [LARGE SCALE GENOMIC DNA]</scope>
    <source>
        <strain evidence="2 3">CBS 962.96</strain>
    </source>
</reference>
<dbReference type="InterPro" id="IPR040521">
    <property type="entry name" value="KDZ"/>
</dbReference>
<dbReference type="Proteomes" id="UP000297245">
    <property type="component" value="Unassembled WGS sequence"/>
</dbReference>
<dbReference type="EMBL" id="ML179321">
    <property type="protein sequence ID" value="THU90916.1"/>
    <property type="molecule type" value="Genomic_DNA"/>
</dbReference>
<gene>
    <name evidence="2" type="ORF">K435DRAFT_863880</name>
</gene>
<dbReference type="Pfam" id="PF18803">
    <property type="entry name" value="CxC2"/>
    <property type="match status" value="1"/>
</dbReference>
<sequence>MVKTKKRKVTELEGWDDYETSTATHFSMSEDHRRLNQSLDVSSDTYSSDFDDNLEEEWNELQNMEYDPDSNIGLDFFNDDHTLDNDLATLQDFSYLESIERDERLKDLGITQEEDAAKVKIARRPNINSDAPLRAWLPFRDEYLEELLFVEGRRGLDRTCRGRKSCQGDPSYRCVEDNCFQMGLMCQDCIVAAHRHHPLHWVEHWNGRWFLPASLKELGLVLELGHEHEPGVSCLLPQGAHHDFTVIHTNGIHPVSVRFCGCNALLNNRKQLLRNMWYPATPINPQTVTTFSCLRQFQHLNCLGKLPAYDYYRGLHIMTESRQRKKTPGRYRVFLRSMLQWRHLKMCKRGGRAHAATGISGTGLGELAIDCPACPHPGKNLPTNWDKVPLEMAFLYTMFLAIDANFRLRNRVVSNEYRSPILGDGWAYLVPSGPYQEHIQNHVSEKEMSNCSGFAAMFLADLRNVAGLRSSGVGGVCCGRHRFWRKNGLGDLQKGERYCNIDFIFWCTIKDEEYLVIVISYDISCQWSINFWKCLANLDSSFIVNFTPTGIRFMVPKFHLQAHQAKCHTKFSFDYAPGCGATHGEVIEEGWAQSNKAAAQTKEMGPGSRAMTLDDIFGFHNWLNSENLDQVLAKRLVNAVKEFDIHYRDFVQFDAGLEKSVGRALLDEWKEKIIRWEGDHEQDCPYEDEADNNKAQFKLRQLELIDEEKEASNEGKSGYSTSPSAFIVQGIELQEAQRSVALFVVLNKTLMHTQQLDLAKRRTGLLKRLAQFRKLQDLMMPRLSQVLSDSEMKYITDPDQSCPEKVRLYLPSDISRSRDRVRACVADLTKVEARLREAEAQDALEGVRDGLRARSGAHRFKIRNVTGQVGSTRAAGVLRQIDIRIHSRKIRYPLARDALLQLRGHGNWEDALRPLLDGDVRGVNERALTKEEQREHEEQIKRLGSDHDPDRGEFLVEEGIVSRVCGEGKRHLSWIWYQPNISEDDPEFRDALCVEWCKSRARMLRWREEVLLLNEELGRMSDYAMWKSEWWLKRFVGGDGMKGNDIEPDLIEGLNSYAWQQASFQSQAAERILDTWDKLRSHATMVLARTSNLQTITVDIDDGEEEGAERNAEEDL</sequence>